<dbReference type="Proteomes" id="UP001552299">
    <property type="component" value="Unassembled WGS sequence"/>
</dbReference>
<organism evidence="2 3">
    <name type="scientific">Dendrobium thyrsiflorum</name>
    <name type="common">Pinecone-like raceme dendrobium</name>
    <name type="synonym">Orchid</name>
    <dbReference type="NCBI Taxonomy" id="117978"/>
    <lineage>
        <taxon>Eukaryota</taxon>
        <taxon>Viridiplantae</taxon>
        <taxon>Streptophyta</taxon>
        <taxon>Embryophyta</taxon>
        <taxon>Tracheophyta</taxon>
        <taxon>Spermatophyta</taxon>
        <taxon>Magnoliopsida</taxon>
        <taxon>Liliopsida</taxon>
        <taxon>Asparagales</taxon>
        <taxon>Orchidaceae</taxon>
        <taxon>Epidendroideae</taxon>
        <taxon>Malaxideae</taxon>
        <taxon>Dendrobiinae</taxon>
        <taxon>Dendrobium</taxon>
    </lineage>
</organism>
<evidence type="ECO:0000313" key="3">
    <source>
        <dbReference type="Proteomes" id="UP001552299"/>
    </source>
</evidence>
<evidence type="ECO:0000313" key="2">
    <source>
        <dbReference type="EMBL" id="KAL0903570.1"/>
    </source>
</evidence>
<gene>
    <name evidence="2" type="ORF">M5K25_027958</name>
</gene>
<dbReference type="PANTHER" id="PTHR33476">
    <property type="entry name" value="EMB|CAB62613.1"/>
    <property type="match status" value="1"/>
</dbReference>
<protein>
    <recommendedName>
        <fullName evidence="4">Protein POLAR LOCALIZATION DURING ASYMMETRIC DIVISION AND REDISTRIBUTION</fullName>
    </recommendedName>
</protein>
<proteinExistence type="predicted"/>
<comment type="caution">
    <text evidence="2">The sequence shown here is derived from an EMBL/GenBank/DDBJ whole genome shotgun (WGS) entry which is preliminary data.</text>
</comment>
<dbReference type="InterPro" id="IPR040348">
    <property type="entry name" value="POLAR-like"/>
</dbReference>
<dbReference type="AlphaFoldDB" id="A0ABD0TV55"/>
<dbReference type="PANTHER" id="PTHR33476:SF22">
    <property type="entry name" value="PROTEIN POLAR LOCALIZATION DURING ASYMMETRIC DIVISION AND REDISTRIBUTION"/>
    <property type="match status" value="1"/>
</dbReference>
<reference evidence="2 3" key="1">
    <citation type="journal article" date="2024" name="Plant Biotechnol. J.">
        <title>Dendrobium thyrsiflorum genome and its molecular insights into genes involved in important horticultural traits.</title>
        <authorList>
            <person name="Chen B."/>
            <person name="Wang J.Y."/>
            <person name="Zheng P.J."/>
            <person name="Li K.L."/>
            <person name="Liang Y.M."/>
            <person name="Chen X.F."/>
            <person name="Zhang C."/>
            <person name="Zhao X."/>
            <person name="He X."/>
            <person name="Zhang G.Q."/>
            <person name="Liu Z.J."/>
            <person name="Xu Q."/>
        </authorList>
    </citation>
    <scope>NUCLEOTIDE SEQUENCE [LARGE SCALE GENOMIC DNA]</scope>
    <source>
        <strain evidence="2">GZMU011</strain>
    </source>
</reference>
<keyword evidence="3" id="KW-1185">Reference proteome</keyword>
<accession>A0ABD0TV55</accession>
<sequence>MRVADFLQDLGEMRKKNGRRKRIKFDAPPPHCEPQTPRSFLFRWLFNTTPAAGDVNGGAAEESKLSCLVPFSKSCCKNEEEEDEKEEEEGFGPDEAKETIPVVVESTEGGRGNFLISEKKPEVLSFNLGMGAGLVFLLAKSASEFNKMVELRSEMEMMIKYIKGEMQRKAAVSNLPESKVHSFPNSYYLGSECSNKPQYLHDDTESCNFAGAYGAMATHRPPNLNMDLDTKMCSRGNEMEQELQVELQRLQLNLEDQDSSMHPHQDRLEVKMLLILPGTKNFIRTSFYLPVLKLYNAQSSQVDSESNESFNDAYQQVNEPNKSESYKQTGVCPLELERRLHELLEARQHERIVELENALEGAERKLNEKDMEICWWRDTARLVSKHREERLQLQF</sequence>
<name>A0ABD0TV55_DENTH</name>
<evidence type="ECO:0008006" key="4">
    <source>
        <dbReference type="Google" id="ProtNLM"/>
    </source>
</evidence>
<evidence type="ECO:0000256" key="1">
    <source>
        <dbReference type="SAM" id="Coils"/>
    </source>
</evidence>
<keyword evidence="1" id="KW-0175">Coiled coil</keyword>
<dbReference type="EMBL" id="JANQDX010000020">
    <property type="protein sequence ID" value="KAL0903570.1"/>
    <property type="molecule type" value="Genomic_DNA"/>
</dbReference>
<feature type="coiled-coil region" evidence="1">
    <location>
        <begin position="345"/>
        <end position="372"/>
    </location>
</feature>